<evidence type="ECO:0000313" key="4">
    <source>
        <dbReference type="Proteomes" id="UP000267128"/>
    </source>
</evidence>
<organism evidence="3 4">
    <name type="scientific">Nocardioides marmoriginsengisoli</name>
    <dbReference type="NCBI Taxonomy" id="661483"/>
    <lineage>
        <taxon>Bacteria</taxon>
        <taxon>Bacillati</taxon>
        <taxon>Actinomycetota</taxon>
        <taxon>Actinomycetes</taxon>
        <taxon>Propionibacteriales</taxon>
        <taxon>Nocardioidaceae</taxon>
        <taxon>Nocardioides</taxon>
    </lineage>
</organism>
<dbReference type="NCBIfam" id="TIGR03816">
    <property type="entry name" value="tadE_like_DECH"/>
    <property type="match status" value="1"/>
</dbReference>
<keyword evidence="1" id="KW-0472">Membrane</keyword>
<feature type="transmembrane region" description="Helical" evidence="1">
    <location>
        <begin position="20"/>
        <end position="44"/>
    </location>
</feature>
<dbReference type="RefSeq" id="WP_123227487.1">
    <property type="nucleotide sequence ID" value="NZ_RJSE01000007.1"/>
</dbReference>
<dbReference type="InterPro" id="IPR021202">
    <property type="entry name" value="Rv3654c-like"/>
</dbReference>
<accession>A0A3N0CG41</accession>
<protein>
    <recommendedName>
        <fullName evidence="2">Putative Flp pilus-assembly TadG-like N-terminal domain-containing protein</fullName>
    </recommendedName>
</protein>
<sequence length="125" mass="12209">MSRQPARRPTRHDDEGAGVVVVLALVAFLVTGALIGGGVVALIVGHRQAQAAADLAALAGAGAVTTGADPCEVARKVAGRNGATAVTCTTSGPVVTVEAVIRMPPVLGGREVGGRARAGPGPPSS</sequence>
<keyword evidence="1" id="KW-1133">Transmembrane helix</keyword>
<reference evidence="3 4" key="1">
    <citation type="submission" date="2018-11" db="EMBL/GenBank/DDBJ databases">
        <authorList>
            <person name="Li F."/>
        </authorList>
    </citation>
    <scope>NUCLEOTIDE SEQUENCE [LARGE SCALE GENOMIC DNA]</scope>
    <source>
        <strain evidence="3 4">Gsoil 097</strain>
    </source>
</reference>
<comment type="caution">
    <text evidence="3">The sequence shown here is derived from an EMBL/GenBank/DDBJ whole genome shotgun (WGS) entry which is preliminary data.</text>
</comment>
<keyword evidence="4" id="KW-1185">Reference proteome</keyword>
<name>A0A3N0CG41_9ACTN</name>
<dbReference type="Pfam" id="PF13400">
    <property type="entry name" value="Tad"/>
    <property type="match status" value="1"/>
</dbReference>
<feature type="domain" description="Putative Flp pilus-assembly TadG-like N-terminal" evidence="2">
    <location>
        <begin position="16"/>
        <end position="62"/>
    </location>
</feature>
<dbReference type="AlphaFoldDB" id="A0A3N0CG41"/>
<evidence type="ECO:0000259" key="2">
    <source>
        <dbReference type="Pfam" id="PF13400"/>
    </source>
</evidence>
<proteinExistence type="predicted"/>
<gene>
    <name evidence="3" type="ORF">EFK50_10360</name>
</gene>
<evidence type="ECO:0000313" key="3">
    <source>
        <dbReference type="EMBL" id="RNL62191.1"/>
    </source>
</evidence>
<evidence type="ECO:0000256" key="1">
    <source>
        <dbReference type="SAM" id="Phobius"/>
    </source>
</evidence>
<dbReference type="Proteomes" id="UP000267128">
    <property type="component" value="Unassembled WGS sequence"/>
</dbReference>
<keyword evidence="1" id="KW-0812">Transmembrane</keyword>
<dbReference type="InterPro" id="IPR028087">
    <property type="entry name" value="Tad_N"/>
</dbReference>
<dbReference type="EMBL" id="RJSE01000007">
    <property type="protein sequence ID" value="RNL62191.1"/>
    <property type="molecule type" value="Genomic_DNA"/>
</dbReference>